<protein>
    <submittedName>
        <fullName evidence="8">M48 family metalloprotease</fullName>
    </submittedName>
</protein>
<evidence type="ECO:0000256" key="1">
    <source>
        <dbReference type="ARBA" id="ARBA00022670"/>
    </source>
</evidence>
<dbReference type="PANTHER" id="PTHR22726:SF1">
    <property type="entry name" value="METALLOENDOPEPTIDASE OMA1, MITOCHONDRIAL"/>
    <property type="match status" value="1"/>
</dbReference>
<feature type="domain" description="Peptidase M48" evidence="7">
    <location>
        <begin position="55"/>
        <end position="283"/>
    </location>
</feature>
<dbReference type="CDD" id="cd07324">
    <property type="entry name" value="M48C_Oma1-like"/>
    <property type="match status" value="1"/>
</dbReference>
<evidence type="ECO:0000256" key="3">
    <source>
        <dbReference type="ARBA" id="ARBA00022801"/>
    </source>
</evidence>
<dbReference type="Pfam" id="PF01435">
    <property type="entry name" value="Peptidase_M48"/>
    <property type="match status" value="1"/>
</dbReference>
<proteinExistence type="inferred from homology"/>
<keyword evidence="3 6" id="KW-0378">Hydrolase</keyword>
<evidence type="ECO:0000313" key="8">
    <source>
        <dbReference type="EMBL" id="MBD2775243.1"/>
    </source>
</evidence>
<dbReference type="EMBL" id="JACXAE010000076">
    <property type="protein sequence ID" value="MBD2775243.1"/>
    <property type="molecule type" value="Genomic_DNA"/>
</dbReference>
<dbReference type="Gene3D" id="3.30.2010.10">
    <property type="entry name" value="Metalloproteases ('zincins'), catalytic domain"/>
    <property type="match status" value="1"/>
</dbReference>
<evidence type="ECO:0000259" key="7">
    <source>
        <dbReference type="Pfam" id="PF01435"/>
    </source>
</evidence>
<keyword evidence="9" id="KW-1185">Reference proteome</keyword>
<dbReference type="InterPro" id="IPR051156">
    <property type="entry name" value="Mito/Outer_Membr_Metalloprot"/>
</dbReference>
<evidence type="ECO:0000256" key="2">
    <source>
        <dbReference type="ARBA" id="ARBA00022723"/>
    </source>
</evidence>
<comment type="similarity">
    <text evidence="6">Belongs to the peptidase M48 family.</text>
</comment>
<evidence type="ECO:0000256" key="6">
    <source>
        <dbReference type="RuleBase" id="RU003983"/>
    </source>
</evidence>
<keyword evidence="2" id="KW-0479">Metal-binding</keyword>
<keyword evidence="4 6" id="KW-0862">Zinc</keyword>
<dbReference type="GO" id="GO:0046872">
    <property type="term" value="F:metal ion binding"/>
    <property type="evidence" value="ECO:0007669"/>
    <property type="project" value="UniProtKB-KW"/>
</dbReference>
<gene>
    <name evidence="8" type="ORF">ICL16_25070</name>
</gene>
<evidence type="ECO:0000256" key="4">
    <source>
        <dbReference type="ARBA" id="ARBA00022833"/>
    </source>
</evidence>
<comment type="cofactor">
    <cofactor evidence="6">
        <name>Zn(2+)</name>
        <dbReference type="ChEBI" id="CHEBI:29105"/>
    </cofactor>
    <text evidence="6">Binds 1 zinc ion per subunit.</text>
</comment>
<dbReference type="PANTHER" id="PTHR22726">
    <property type="entry name" value="METALLOENDOPEPTIDASE OMA1"/>
    <property type="match status" value="1"/>
</dbReference>
<comment type="caution">
    <text evidence="8">The sequence shown here is derived from an EMBL/GenBank/DDBJ whole genome shotgun (WGS) entry which is preliminary data.</text>
</comment>
<dbReference type="InterPro" id="IPR001915">
    <property type="entry name" value="Peptidase_M48"/>
</dbReference>
<evidence type="ECO:0000256" key="5">
    <source>
        <dbReference type="ARBA" id="ARBA00023049"/>
    </source>
</evidence>
<dbReference type="GO" id="GO:0051603">
    <property type="term" value="P:proteolysis involved in protein catabolic process"/>
    <property type="evidence" value="ECO:0007669"/>
    <property type="project" value="TreeGrafter"/>
</dbReference>
<dbReference type="GO" id="GO:0004222">
    <property type="term" value="F:metalloendopeptidase activity"/>
    <property type="evidence" value="ECO:0007669"/>
    <property type="project" value="InterPro"/>
</dbReference>
<organism evidence="8 9">
    <name type="scientific">Iningainema tapete BLCC-T55</name>
    <dbReference type="NCBI Taxonomy" id="2748662"/>
    <lineage>
        <taxon>Bacteria</taxon>
        <taxon>Bacillati</taxon>
        <taxon>Cyanobacteriota</taxon>
        <taxon>Cyanophyceae</taxon>
        <taxon>Nostocales</taxon>
        <taxon>Scytonemataceae</taxon>
        <taxon>Iningainema tapete</taxon>
    </lineage>
</organism>
<dbReference type="Proteomes" id="UP000629098">
    <property type="component" value="Unassembled WGS sequence"/>
</dbReference>
<keyword evidence="1 6" id="KW-0645">Protease</keyword>
<evidence type="ECO:0000313" key="9">
    <source>
        <dbReference type="Proteomes" id="UP000629098"/>
    </source>
</evidence>
<dbReference type="GO" id="GO:0016020">
    <property type="term" value="C:membrane"/>
    <property type="evidence" value="ECO:0007669"/>
    <property type="project" value="TreeGrafter"/>
</dbReference>
<dbReference type="AlphaFoldDB" id="A0A8J6XY87"/>
<keyword evidence="5 6" id="KW-0482">Metalloprotease</keyword>
<accession>A0A8J6XY87</accession>
<reference evidence="8" key="1">
    <citation type="submission" date="2020-09" db="EMBL/GenBank/DDBJ databases">
        <title>Iningainema tapete sp. nov. (Scytonemataceae, Cyanobacteria) from greenhouses in central Florida (USA) produces two types of nodularin with biosynthetic potential for microcystin-LR and anabaenopeptins.</title>
        <authorList>
            <person name="Berthold D.E."/>
            <person name="Lefler F.W."/>
            <person name="Huang I.-S."/>
            <person name="Abdulla H."/>
            <person name="Zimba P.V."/>
            <person name="Laughinghouse H.D. IV."/>
        </authorList>
    </citation>
    <scope>NUCLEOTIDE SEQUENCE</scope>
    <source>
        <strain evidence="8">BLCCT55</strain>
    </source>
</reference>
<sequence>MSFTNISWGDSNRASAQVPEINNQDSISSSTKNALSPISVQILSKSNPAVIEDEKSIYPIAEKLIRANGIDEHPWRIKVEDVYDDNAFASDLNQVTIFSGLLDKLHGDEAAIAFLLGHEIAHNTQRHTYTRTAFEAKLNKTVQVEADAKVQNLITEEKRKFSAKKKTSREKICQRQAQTKKTSTFATEYLVLNCQGQPDTDKVERLKQQIFDDKQQEIESTIKKLSRQQEFEADAFGYMYMVRAGYDPEGALRVLNLMTRLPYYDADDSTHPSFIDRINAIKELMKKYPPSTLVAEGAIRLRQNPNPLTFDVSNDGESLRINSRFGSQQTQPLAEN</sequence>
<name>A0A8J6XY87_9CYAN</name>